<dbReference type="InterPro" id="IPR046358">
    <property type="entry name" value="Flagellin_C"/>
</dbReference>
<dbReference type="Proteomes" id="UP001597413">
    <property type="component" value="Unassembled WGS sequence"/>
</dbReference>
<dbReference type="RefSeq" id="WP_377386806.1">
    <property type="nucleotide sequence ID" value="NZ_JBHUIX010000003.1"/>
</dbReference>
<evidence type="ECO:0000313" key="3">
    <source>
        <dbReference type="Proteomes" id="UP001597413"/>
    </source>
</evidence>
<comment type="caution">
    <text evidence="2">The sequence shown here is derived from an EMBL/GenBank/DDBJ whole genome shotgun (WGS) entry which is preliminary data.</text>
</comment>
<dbReference type="SUPFAM" id="SSF64518">
    <property type="entry name" value="Phase 1 flagellin"/>
    <property type="match status" value="1"/>
</dbReference>
<dbReference type="EMBL" id="JBHUIX010000003">
    <property type="protein sequence ID" value="MFD2173012.1"/>
    <property type="molecule type" value="Genomic_DNA"/>
</dbReference>
<dbReference type="Pfam" id="PF00700">
    <property type="entry name" value="Flagellin_C"/>
    <property type="match status" value="1"/>
</dbReference>
<keyword evidence="2" id="KW-0966">Cell projection</keyword>
<proteinExistence type="predicted"/>
<name>A0ABW5A412_9RHOB</name>
<accession>A0ABW5A412</accession>
<keyword evidence="2" id="KW-0282">Flagellum</keyword>
<evidence type="ECO:0000313" key="2">
    <source>
        <dbReference type="EMBL" id="MFD2173012.1"/>
    </source>
</evidence>
<keyword evidence="3" id="KW-1185">Reference proteome</keyword>
<evidence type="ECO:0000259" key="1">
    <source>
        <dbReference type="Pfam" id="PF00700"/>
    </source>
</evidence>
<feature type="domain" description="Flagellin C-terminal" evidence="1">
    <location>
        <begin position="258"/>
        <end position="336"/>
    </location>
</feature>
<gene>
    <name evidence="2" type="ORF">ACFSM0_02790</name>
</gene>
<protein>
    <submittedName>
        <fullName evidence="2">Flagellin</fullName>
    </submittedName>
</protein>
<reference evidence="3" key="1">
    <citation type="journal article" date="2019" name="Int. J. Syst. Evol. Microbiol.">
        <title>The Global Catalogue of Microorganisms (GCM) 10K type strain sequencing project: providing services to taxonomists for standard genome sequencing and annotation.</title>
        <authorList>
            <consortium name="The Broad Institute Genomics Platform"/>
            <consortium name="The Broad Institute Genome Sequencing Center for Infectious Disease"/>
            <person name="Wu L."/>
            <person name="Ma J."/>
        </authorList>
    </citation>
    <scope>NUCLEOTIDE SEQUENCE [LARGE SCALE GENOMIC DNA]</scope>
    <source>
        <strain evidence="3">CCUG 55131</strain>
    </source>
</reference>
<keyword evidence="2" id="KW-0969">Cilium</keyword>
<sequence length="337" mass="35455">MKYISVGDMAQTYMMRNHQAQLKTTMTRLSDELVTGLAKDVGAAVGGDFTALAAITHSLQRTNSYNQAATEIALNASTQQASLETFQSHAREVSSALISAGTLGEASTVDATLLDAALRFSSIVDSLNVSVSGRYVMSGVATDTRPVATSDDILTSLKSLTAGMTSSTDIITAVNTWFDQPEGSGSGFIDEAYFGSTKATAPIPVSETETAQLTLTATDPAIRNMLKGFAIASLATDTSLSPATRAALSFSAGNQILSAENEVTTARAGLGSMEALISEAQTRNETQKTALNLAQKDLIGVDEYDAATALEAVQSQLETLYTLTSRLSQLSLTDYIR</sequence>
<organism evidence="2 3">
    <name type="scientific">Rhodobacter lacus</name>
    <dbReference type="NCBI Taxonomy" id="1641972"/>
    <lineage>
        <taxon>Bacteria</taxon>
        <taxon>Pseudomonadati</taxon>
        <taxon>Pseudomonadota</taxon>
        <taxon>Alphaproteobacteria</taxon>
        <taxon>Rhodobacterales</taxon>
        <taxon>Rhodobacter group</taxon>
        <taxon>Rhodobacter</taxon>
    </lineage>
</organism>